<dbReference type="OrthoDB" id="9815002at2"/>
<keyword evidence="2" id="KW-0732">Signal</keyword>
<organism evidence="4 5">
    <name type="scientific">Parafilimonas terrae</name>
    <dbReference type="NCBI Taxonomy" id="1465490"/>
    <lineage>
        <taxon>Bacteria</taxon>
        <taxon>Pseudomonadati</taxon>
        <taxon>Bacteroidota</taxon>
        <taxon>Chitinophagia</taxon>
        <taxon>Chitinophagales</taxon>
        <taxon>Chitinophagaceae</taxon>
        <taxon>Parafilimonas</taxon>
    </lineage>
</organism>
<accession>A0A1I5RXZ5</accession>
<dbReference type="CDD" id="cd16894">
    <property type="entry name" value="MltD-like"/>
    <property type="match status" value="1"/>
</dbReference>
<comment type="similarity">
    <text evidence="1">Belongs to the transglycosylase Slt family.</text>
</comment>
<feature type="chain" id="PRO_5011699576" evidence="2">
    <location>
        <begin position="37"/>
        <end position="362"/>
    </location>
</feature>
<feature type="signal peptide" evidence="2">
    <location>
        <begin position="1"/>
        <end position="36"/>
    </location>
</feature>
<dbReference type="AlphaFoldDB" id="A0A1I5RXZ5"/>
<dbReference type="PANTHER" id="PTHR37423">
    <property type="entry name" value="SOLUBLE LYTIC MUREIN TRANSGLYCOSYLASE-RELATED"/>
    <property type="match status" value="1"/>
</dbReference>
<dbReference type="STRING" id="1465490.SAMN05444277_101481"/>
<reference evidence="4 5" key="1">
    <citation type="submission" date="2016-10" db="EMBL/GenBank/DDBJ databases">
        <authorList>
            <person name="de Groot N.N."/>
        </authorList>
    </citation>
    <scope>NUCLEOTIDE SEQUENCE [LARGE SCALE GENOMIC DNA]</scope>
    <source>
        <strain evidence="4 5">DSM 28286</strain>
    </source>
</reference>
<gene>
    <name evidence="4" type="ORF">SAMN05444277_101481</name>
</gene>
<sequence length="362" mass="40277">MNQFFRHTYLLKTFSIGKAACLFCLLNISTVSFSRANNTLFAKDSTGTDSISKTTQAVFIADSSKIFTSLLGNSVVSNNPMDLSMNAEAKYFADDYIKKHTSYFNNMKVWGKPYFDLYDHILSSYGIPVQLKYLSVIESSLNCTAVSWAGAVGPWQIMDATAREHGLRTGYYDERADYVKSTNAACKILKDLYNTYGDWLLVIAAYNAGAGNVNRAIAKAHSKDFWKIQYYLPLETRNHVKKFIATHYFFEGNGSIATGNNTAALQNKDAYLDIAANCSTVNIYGKYNSVVIANNLMMDLSLFNQLNPDIDNVLAKGDIYPMRVPADKAQLFQSKKSDILKQSVELLLNSSRPATPPVIAGK</sequence>
<evidence type="ECO:0000313" key="4">
    <source>
        <dbReference type="EMBL" id="SFP63408.1"/>
    </source>
</evidence>
<evidence type="ECO:0000256" key="1">
    <source>
        <dbReference type="ARBA" id="ARBA00007734"/>
    </source>
</evidence>
<dbReference type="PANTHER" id="PTHR37423:SF2">
    <property type="entry name" value="MEMBRANE-BOUND LYTIC MUREIN TRANSGLYCOSYLASE C"/>
    <property type="match status" value="1"/>
</dbReference>
<evidence type="ECO:0000256" key="2">
    <source>
        <dbReference type="SAM" id="SignalP"/>
    </source>
</evidence>
<evidence type="ECO:0000259" key="3">
    <source>
        <dbReference type="Pfam" id="PF01464"/>
    </source>
</evidence>
<dbReference type="SUPFAM" id="SSF53955">
    <property type="entry name" value="Lysozyme-like"/>
    <property type="match status" value="1"/>
</dbReference>
<dbReference type="Proteomes" id="UP000199031">
    <property type="component" value="Unassembled WGS sequence"/>
</dbReference>
<dbReference type="Pfam" id="PF01464">
    <property type="entry name" value="SLT"/>
    <property type="match status" value="1"/>
</dbReference>
<dbReference type="Gene3D" id="1.10.530.10">
    <property type="match status" value="1"/>
</dbReference>
<proteinExistence type="inferred from homology"/>
<feature type="domain" description="Transglycosylase SLT" evidence="3">
    <location>
        <begin position="130"/>
        <end position="228"/>
    </location>
</feature>
<name>A0A1I5RXZ5_9BACT</name>
<keyword evidence="5" id="KW-1185">Reference proteome</keyword>
<evidence type="ECO:0000313" key="5">
    <source>
        <dbReference type="Proteomes" id="UP000199031"/>
    </source>
</evidence>
<dbReference type="InterPro" id="IPR023346">
    <property type="entry name" value="Lysozyme-like_dom_sf"/>
</dbReference>
<dbReference type="InterPro" id="IPR008258">
    <property type="entry name" value="Transglycosylase_SLT_dom_1"/>
</dbReference>
<dbReference type="EMBL" id="FOXQ01000001">
    <property type="protein sequence ID" value="SFP63408.1"/>
    <property type="molecule type" value="Genomic_DNA"/>
</dbReference>
<protein>
    <submittedName>
        <fullName evidence="4">Membrane-bound lytic murein transglycosylase D</fullName>
    </submittedName>
</protein>